<gene>
    <name evidence="8" type="ORF">GON04_06730</name>
</gene>
<dbReference type="Pfam" id="PF17188">
    <property type="entry name" value="MucB_RseB_C"/>
    <property type="match status" value="1"/>
</dbReference>
<dbReference type="Proteomes" id="UP000469385">
    <property type="component" value="Unassembled WGS sequence"/>
</dbReference>
<keyword evidence="4" id="KW-0574">Periplasm</keyword>
<evidence type="ECO:0000256" key="1">
    <source>
        <dbReference type="ARBA" id="ARBA00004418"/>
    </source>
</evidence>
<accession>A0A6N8IQY7</accession>
<evidence type="ECO:0000256" key="2">
    <source>
        <dbReference type="ARBA" id="ARBA00008150"/>
    </source>
</evidence>
<dbReference type="Pfam" id="PF03888">
    <property type="entry name" value="MucB_RseB"/>
    <property type="match status" value="1"/>
</dbReference>
<feature type="domain" description="MucB/RseB N-terminal" evidence="6">
    <location>
        <begin position="47"/>
        <end position="222"/>
    </location>
</feature>
<feature type="chain" id="PRO_5027071061" evidence="5">
    <location>
        <begin position="31"/>
        <end position="342"/>
    </location>
</feature>
<reference evidence="8 9" key="1">
    <citation type="submission" date="2019-12" db="EMBL/GenBank/DDBJ databases">
        <authorList>
            <person name="Huq M.A."/>
        </authorList>
    </citation>
    <scope>NUCLEOTIDE SEQUENCE [LARGE SCALE GENOMIC DNA]</scope>
    <source>
        <strain evidence="8 9">MAH-25</strain>
    </source>
</reference>
<dbReference type="GO" id="GO:0045152">
    <property type="term" value="F:antisigma factor binding"/>
    <property type="evidence" value="ECO:0007669"/>
    <property type="project" value="TreeGrafter"/>
</dbReference>
<dbReference type="Gene3D" id="2.50.20.10">
    <property type="entry name" value="Lipoprotein localisation LolA/LolB/LppX"/>
    <property type="match status" value="1"/>
</dbReference>
<dbReference type="InterPro" id="IPR033436">
    <property type="entry name" value="MucB/RseB_C"/>
</dbReference>
<proteinExistence type="inferred from homology"/>
<feature type="signal peptide" evidence="5">
    <location>
        <begin position="1"/>
        <end position="30"/>
    </location>
</feature>
<dbReference type="InterPro" id="IPR038484">
    <property type="entry name" value="MucB/RseB_C_sf"/>
</dbReference>
<comment type="caution">
    <text evidence="8">The sequence shown here is derived from an EMBL/GenBank/DDBJ whole genome shotgun (WGS) entry which is preliminary data.</text>
</comment>
<comment type="similarity">
    <text evidence="2">Belongs to the RseB family.</text>
</comment>
<dbReference type="InterPro" id="IPR033434">
    <property type="entry name" value="MucB/RseB_N"/>
</dbReference>
<keyword evidence="9" id="KW-1185">Reference proteome</keyword>
<evidence type="ECO:0000256" key="4">
    <source>
        <dbReference type="ARBA" id="ARBA00022764"/>
    </source>
</evidence>
<dbReference type="GO" id="GO:0030288">
    <property type="term" value="C:outer membrane-bounded periplasmic space"/>
    <property type="evidence" value="ECO:0007669"/>
    <property type="project" value="TreeGrafter"/>
</dbReference>
<dbReference type="RefSeq" id="WP_157397170.1">
    <property type="nucleotide sequence ID" value="NZ_WSEL01000003.1"/>
</dbReference>
<evidence type="ECO:0000313" key="9">
    <source>
        <dbReference type="Proteomes" id="UP000469385"/>
    </source>
</evidence>
<keyword evidence="3 5" id="KW-0732">Signal</keyword>
<comment type="subcellular location">
    <subcellularLocation>
        <location evidence="1">Periplasm</location>
    </subcellularLocation>
</comment>
<dbReference type="PANTHER" id="PTHR38782:SF1">
    <property type="entry name" value="SIGMA-E FACTOR REGULATORY PROTEIN RSEB"/>
    <property type="match status" value="1"/>
</dbReference>
<evidence type="ECO:0000259" key="7">
    <source>
        <dbReference type="Pfam" id="PF17188"/>
    </source>
</evidence>
<dbReference type="Gene3D" id="3.30.200.100">
    <property type="entry name" value="MucB/RseB, C-terminal domain"/>
    <property type="match status" value="1"/>
</dbReference>
<dbReference type="EMBL" id="WSEL01000003">
    <property type="protein sequence ID" value="MVQ29132.1"/>
    <property type="molecule type" value="Genomic_DNA"/>
</dbReference>
<organism evidence="8 9">
    <name type="scientific">Ramlibacter pinisoli</name>
    <dbReference type="NCBI Taxonomy" id="2682844"/>
    <lineage>
        <taxon>Bacteria</taxon>
        <taxon>Pseudomonadati</taxon>
        <taxon>Pseudomonadota</taxon>
        <taxon>Betaproteobacteria</taxon>
        <taxon>Burkholderiales</taxon>
        <taxon>Comamonadaceae</taxon>
        <taxon>Ramlibacter</taxon>
    </lineage>
</organism>
<protein>
    <submittedName>
        <fullName evidence="8">Transcriptional regulator</fullName>
    </submittedName>
</protein>
<dbReference type="PIRSF" id="PIRSF005427">
    <property type="entry name" value="RseB"/>
    <property type="match status" value="1"/>
</dbReference>
<evidence type="ECO:0000256" key="3">
    <source>
        <dbReference type="ARBA" id="ARBA00022729"/>
    </source>
</evidence>
<dbReference type="GO" id="GO:0032885">
    <property type="term" value="P:regulation of polysaccharide biosynthetic process"/>
    <property type="evidence" value="ECO:0007669"/>
    <property type="project" value="TreeGrafter"/>
</dbReference>
<sequence>MTPTPYLPRSAAWRRWLALLALGTAGLAAAQPASPPASGVPSERGINEWLLRMQDASRRNYVGTFVVSSGAGAMSSARIWHAADPSQQVERVEVLSGAPRSTFRRNDEVLTFLPEQRVVRAERHESLDLFPNLLKSSDTSIPEFYQARRVGTERVAGFDADVVQLVPKDQLRFGYRVWSEKRSGLVIKLQTLDAEGNVLEQAAFSELQLDSPLRPEKLVQMMKTPVGWRFERAETVKTSPAAEGWAMKSPVAGFNPMSCYKRPAPGPGPAQGGMQWIFSDGLASVSLFLEPYDRQRHQQEGILAAGATQTLTRRLDDWWLTVVGEVPPPTLKAFAQSLERRR</sequence>
<evidence type="ECO:0000313" key="8">
    <source>
        <dbReference type="EMBL" id="MVQ29132.1"/>
    </source>
</evidence>
<evidence type="ECO:0000259" key="6">
    <source>
        <dbReference type="Pfam" id="PF03888"/>
    </source>
</evidence>
<feature type="domain" description="MucB/RseB C-terminal" evidence="7">
    <location>
        <begin position="241"/>
        <end position="339"/>
    </location>
</feature>
<name>A0A6N8IQY7_9BURK</name>
<dbReference type="PANTHER" id="PTHR38782">
    <property type="match status" value="1"/>
</dbReference>
<dbReference type="CDD" id="cd16327">
    <property type="entry name" value="RseB"/>
    <property type="match status" value="1"/>
</dbReference>
<evidence type="ECO:0000256" key="5">
    <source>
        <dbReference type="SAM" id="SignalP"/>
    </source>
</evidence>
<dbReference type="InterPro" id="IPR005588">
    <property type="entry name" value="MucB_RseB"/>
</dbReference>
<dbReference type="AlphaFoldDB" id="A0A6N8IQY7"/>